<dbReference type="AlphaFoldDB" id="A0A6J4V689"/>
<sequence>MELTNLMTHTTDGIALVANAGELPSMPGWVGAGLFFTEGHGAWQATGERTVEVTFVFLTLNRAGSLISTNAARATLDVDAAGDAFTGTFALELVSPDGNPMGADRGALRATRIEAAPTASTPVSGTPNVRTPAVASPAP</sequence>
<name>A0A6J4V689_9BACT</name>
<dbReference type="EMBL" id="CADCWG010000219">
    <property type="protein sequence ID" value="CAA9568065.1"/>
    <property type="molecule type" value="Genomic_DNA"/>
</dbReference>
<feature type="region of interest" description="Disordered" evidence="1">
    <location>
        <begin position="115"/>
        <end position="139"/>
    </location>
</feature>
<gene>
    <name evidence="2" type="ORF">AVDCRST_MAG49-3276</name>
</gene>
<reference evidence="2" key="1">
    <citation type="submission" date="2020-02" db="EMBL/GenBank/DDBJ databases">
        <authorList>
            <person name="Meier V. D."/>
        </authorList>
    </citation>
    <scope>NUCLEOTIDE SEQUENCE</scope>
    <source>
        <strain evidence="2">AVDCRST_MAG49</strain>
    </source>
</reference>
<organism evidence="2">
    <name type="scientific">uncultured Thermomicrobiales bacterium</name>
    <dbReference type="NCBI Taxonomy" id="1645740"/>
    <lineage>
        <taxon>Bacteria</taxon>
        <taxon>Pseudomonadati</taxon>
        <taxon>Thermomicrobiota</taxon>
        <taxon>Thermomicrobia</taxon>
        <taxon>Thermomicrobiales</taxon>
        <taxon>environmental samples</taxon>
    </lineage>
</organism>
<proteinExistence type="predicted"/>
<evidence type="ECO:0000256" key="1">
    <source>
        <dbReference type="SAM" id="MobiDB-lite"/>
    </source>
</evidence>
<accession>A0A6J4V689</accession>
<evidence type="ECO:0000313" key="2">
    <source>
        <dbReference type="EMBL" id="CAA9568065.1"/>
    </source>
</evidence>
<feature type="compositionally biased region" description="Polar residues" evidence="1">
    <location>
        <begin position="118"/>
        <end position="129"/>
    </location>
</feature>
<protein>
    <submittedName>
        <fullName evidence="2">Uncharacterized protein</fullName>
    </submittedName>
</protein>